<dbReference type="InterPro" id="IPR029055">
    <property type="entry name" value="Ntn_hydrolases_N"/>
</dbReference>
<dbReference type="SUPFAM" id="SSF56235">
    <property type="entry name" value="N-terminal nucleophile aminohydrolases (Ntn hydrolases)"/>
    <property type="match status" value="1"/>
</dbReference>
<reference evidence="3 4" key="1">
    <citation type="submission" date="2019-07" db="EMBL/GenBank/DDBJ databases">
        <title>Finished genome of Venturia effusa.</title>
        <authorList>
            <person name="Young C.A."/>
            <person name="Cox M.P."/>
            <person name="Ganley A.R.D."/>
            <person name="David W.J."/>
        </authorList>
    </citation>
    <scope>NUCLEOTIDE SEQUENCE [LARGE SCALE GENOMIC DNA]</scope>
    <source>
        <strain evidence="4">albino</strain>
    </source>
</reference>
<gene>
    <name evidence="3" type="ORF">FKW77_008788</name>
</gene>
<dbReference type="PROSITE" id="PS51278">
    <property type="entry name" value="GATASE_TYPE_2"/>
    <property type="match status" value="1"/>
</dbReference>
<protein>
    <recommendedName>
        <fullName evidence="2">Glutamine amidotransferase type-2 domain-containing protein</fullName>
    </recommendedName>
</protein>
<keyword evidence="1" id="KW-0315">Glutamine amidotransferase</keyword>
<evidence type="ECO:0000256" key="1">
    <source>
        <dbReference type="ARBA" id="ARBA00022962"/>
    </source>
</evidence>
<dbReference type="AlphaFoldDB" id="A0A517L5Z2"/>
<dbReference type="Pfam" id="PF13230">
    <property type="entry name" value="GATase_4"/>
    <property type="match status" value="1"/>
</dbReference>
<dbReference type="OrthoDB" id="444432at2759"/>
<evidence type="ECO:0000313" key="3">
    <source>
        <dbReference type="EMBL" id="QDS71067.1"/>
    </source>
</evidence>
<dbReference type="PANTHER" id="PTHR43187:SF1">
    <property type="entry name" value="GLUTAMINE AMIDOTRANSFERASE DUG3-RELATED"/>
    <property type="match status" value="1"/>
</dbReference>
<dbReference type="InterPro" id="IPR052373">
    <property type="entry name" value="Gamma-glu_amide_hydrolase"/>
</dbReference>
<evidence type="ECO:0000313" key="4">
    <source>
        <dbReference type="Proteomes" id="UP000316270"/>
    </source>
</evidence>
<dbReference type="CDD" id="cd01908">
    <property type="entry name" value="YafJ"/>
    <property type="match status" value="1"/>
</dbReference>
<dbReference type="GO" id="GO:0008242">
    <property type="term" value="F:omega peptidase activity"/>
    <property type="evidence" value="ECO:0007669"/>
    <property type="project" value="TreeGrafter"/>
</dbReference>
<dbReference type="STRING" id="50376.A0A517L5Z2"/>
<dbReference type="GO" id="GO:0005737">
    <property type="term" value="C:cytoplasm"/>
    <property type="evidence" value="ECO:0007669"/>
    <property type="project" value="TreeGrafter"/>
</dbReference>
<evidence type="ECO:0000259" key="2">
    <source>
        <dbReference type="PROSITE" id="PS51278"/>
    </source>
</evidence>
<organism evidence="3 4">
    <name type="scientific">Venturia effusa</name>
    <dbReference type="NCBI Taxonomy" id="50376"/>
    <lineage>
        <taxon>Eukaryota</taxon>
        <taxon>Fungi</taxon>
        <taxon>Dikarya</taxon>
        <taxon>Ascomycota</taxon>
        <taxon>Pezizomycotina</taxon>
        <taxon>Dothideomycetes</taxon>
        <taxon>Pleosporomycetidae</taxon>
        <taxon>Venturiales</taxon>
        <taxon>Venturiaceae</taxon>
        <taxon>Venturia</taxon>
    </lineage>
</organism>
<accession>A0A517L5Z2</accession>
<dbReference type="PANTHER" id="PTHR43187">
    <property type="entry name" value="GLUTAMINE AMIDOTRANSFERASE DUG3-RELATED"/>
    <property type="match status" value="1"/>
</dbReference>
<proteinExistence type="predicted"/>
<sequence>MCRWFAYISPEEPCLLSDVLLTPSNAISKQCSEHYLPKLLPHGEEKELDDADKLLQMRNSLLNMDGLGIAWYTDAAQNYMSSVKGPRPAMYKSQQPPSNDFNFRSLCANTETKCVFAHIRATSGSVVTQVNSHPFVFGRHVFMHNGAISNFTTVRRDISHLLSYDAFSNVLGSTDSEHAAALYMTNLTNAGTFDTWEQQYTLKEMTDALIKTVIQIMTLQQKLGDKNAPNSLNFCTTDGEKMVAIRFRNHATQQPPSLYWSEFAGRTLNQKFPGQPDGPVENLEAVKGPGERIGKHTIIASEPTTYDEGEWNLISRNCALTVDEFGLETEVPIEYDPVLNAKDPVYG</sequence>
<dbReference type="Proteomes" id="UP000316270">
    <property type="component" value="Chromosome 5"/>
</dbReference>
<dbReference type="GO" id="GO:0006751">
    <property type="term" value="P:glutathione catabolic process"/>
    <property type="evidence" value="ECO:0007669"/>
    <property type="project" value="TreeGrafter"/>
</dbReference>
<dbReference type="InterPro" id="IPR026869">
    <property type="entry name" value="EgtC-like"/>
</dbReference>
<feature type="domain" description="Glutamine amidotransferase type-2" evidence="2">
    <location>
        <begin position="2"/>
        <end position="347"/>
    </location>
</feature>
<keyword evidence="4" id="KW-1185">Reference proteome</keyword>
<dbReference type="EMBL" id="CP042189">
    <property type="protein sequence ID" value="QDS71067.1"/>
    <property type="molecule type" value="Genomic_DNA"/>
</dbReference>
<dbReference type="Gene3D" id="3.60.20.10">
    <property type="entry name" value="Glutamine Phosphoribosylpyrophosphate, subunit 1, domain 1"/>
    <property type="match status" value="1"/>
</dbReference>
<dbReference type="GO" id="GO:0061672">
    <property type="term" value="C:glutathione hydrolase complex"/>
    <property type="evidence" value="ECO:0007669"/>
    <property type="project" value="TreeGrafter"/>
</dbReference>
<name>A0A517L5Z2_9PEZI</name>
<dbReference type="InterPro" id="IPR017932">
    <property type="entry name" value="GATase_2_dom"/>
</dbReference>